<dbReference type="AlphaFoldDB" id="A7VQT7"/>
<dbReference type="Proteomes" id="UP000003490">
    <property type="component" value="Unassembled WGS sequence"/>
</dbReference>
<dbReference type="EMBL" id="ABCB02000016">
    <property type="protein sequence ID" value="EDO62059.1"/>
    <property type="molecule type" value="Genomic_DNA"/>
</dbReference>
<evidence type="ECO:0000313" key="2">
    <source>
        <dbReference type="EMBL" id="EDO62059.1"/>
    </source>
</evidence>
<keyword evidence="1" id="KW-0175">Coiled coil</keyword>
<dbReference type="SUPFAM" id="SSF88659">
    <property type="entry name" value="Sigma3 and sigma4 domains of RNA polymerase sigma factors"/>
    <property type="match status" value="1"/>
</dbReference>
<dbReference type="EMBL" id="NOXF01000003">
    <property type="protein sequence ID" value="PEQ25089.1"/>
    <property type="molecule type" value="Genomic_DNA"/>
</dbReference>
<protein>
    <submittedName>
        <fullName evidence="2">Sigma-70, region 4</fullName>
    </submittedName>
</protein>
<evidence type="ECO:0000313" key="3">
    <source>
        <dbReference type="EMBL" id="PEQ25089.1"/>
    </source>
</evidence>
<dbReference type="InterPro" id="IPR036388">
    <property type="entry name" value="WH-like_DNA-bd_sf"/>
</dbReference>
<evidence type="ECO:0000313" key="4">
    <source>
        <dbReference type="Proteomes" id="UP000003490"/>
    </source>
</evidence>
<name>A7VQT7_9FIRM</name>
<keyword evidence="5" id="KW-1185">Reference proteome</keyword>
<sequence>MTFRQEAEARYRQELLKIREQKRKLTSQGSEDGGQSCRQWERRMKALEELERCCKDNLLVLREPAPPRIISYSAEEASSARKEHKIFFLAAELEHRRDNSANRKKVAEAVRKIMERELSPETRDIILRHLAGTAKSQIAKEMGVEVSTVARRYQQGMMALKRYCGCLERYLRRG</sequence>
<dbReference type="Proteomes" id="UP000220611">
    <property type="component" value="Unassembled WGS sequence"/>
</dbReference>
<evidence type="ECO:0000256" key="1">
    <source>
        <dbReference type="SAM" id="Coils"/>
    </source>
</evidence>
<reference evidence="2 4" key="2">
    <citation type="submission" date="2007-08" db="EMBL/GenBank/DDBJ databases">
        <authorList>
            <person name="Fulton L."/>
            <person name="Clifton S."/>
            <person name="Fulton B."/>
            <person name="Xu J."/>
            <person name="Minx P."/>
            <person name="Pepin K.H."/>
            <person name="Johnson M."/>
            <person name="Thiruvilangam P."/>
            <person name="Bhonagiri V."/>
            <person name="Nash W.E."/>
            <person name="Wang C."/>
            <person name="Mardis E.R."/>
            <person name="Wilson R.K."/>
        </authorList>
    </citation>
    <scope>NUCLEOTIDE SEQUENCE [LARGE SCALE GENOMIC DNA]</scope>
    <source>
        <strain evidence="2 4">DSM 753</strain>
    </source>
</reference>
<proteinExistence type="predicted"/>
<comment type="caution">
    <text evidence="2">The sequence shown here is derived from an EMBL/GenBank/DDBJ whole genome shotgun (WGS) entry which is preliminary data.</text>
</comment>
<dbReference type="InterPro" id="IPR013324">
    <property type="entry name" value="RNA_pol_sigma_r3/r4-like"/>
</dbReference>
<gene>
    <name evidence="3" type="ORF">CH238_06525</name>
    <name evidence="2" type="ORF">CLOLEP_00919</name>
</gene>
<reference evidence="3 5" key="3">
    <citation type="submission" date="2017-07" db="EMBL/GenBank/DDBJ databases">
        <title>Prevalence of linear plasmids in Cutibacterium (Propionibacterium) acnes isolates obtained from prostatic tissue.</title>
        <authorList>
            <person name="Davidsson S."/>
            <person name="Carlsson J."/>
            <person name="Molling P."/>
            <person name="Andren O."/>
            <person name="Andersson S.-O."/>
            <person name="Brzuszkiewicz E."/>
            <person name="Poehlein A."/>
            <person name="Al-Zeer M."/>
            <person name="Brinkmann V."/>
            <person name="Scavenius C."/>
            <person name="Nazipi S."/>
            <person name="Soderquist B."/>
            <person name="Bruggemann H."/>
        </authorList>
    </citation>
    <scope>NUCLEOTIDE SEQUENCE [LARGE SCALE GENOMIC DNA]</scope>
    <source>
        <strain evidence="3 5">DSM 753</strain>
    </source>
</reference>
<evidence type="ECO:0000313" key="5">
    <source>
        <dbReference type="Proteomes" id="UP000220611"/>
    </source>
</evidence>
<feature type="coiled-coil region" evidence="1">
    <location>
        <begin position="4"/>
        <end position="57"/>
    </location>
</feature>
<dbReference type="HOGENOM" id="CLU_1537418_0_0_9"/>
<organism evidence="2 4">
    <name type="scientific">[Clostridium] leptum DSM 753</name>
    <dbReference type="NCBI Taxonomy" id="428125"/>
    <lineage>
        <taxon>Bacteria</taxon>
        <taxon>Bacillati</taxon>
        <taxon>Bacillota</taxon>
        <taxon>Clostridia</taxon>
        <taxon>Eubacteriales</taxon>
        <taxon>Oscillospiraceae</taxon>
        <taxon>Oscillospiraceae incertae sedis</taxon>
    </lineage>
</organism>
<accession>A7VQT7</accession>
<reference evidence="2 4" key="1">
    <citation type="submission" date="2007-08" db="EMBL/GenBank/DDBJ databases">
        <title>Draft genome sequence of Clostridium leptum (DSM 753).</title>
        <authorList>
            <person name="Sudarsanam P."/>
            <person name="Ley R."/>
            <person name="Guruge J."/>
            <person name="Turnbaugh P.J."/>
            <person name="Mahowald M."/>
            <person name="Liep D."/>
            <person name="Gordon J."/>
        </authorList>
    </citation>
    <scope>NUCLEOTIDE SEQUENCE [LARGE SCALE GENOMIC DNA]</scope>
    <source>
        <strain evidence="2 4">DSM 753</strain>
    </source>
</reference>
<dbReference type="Gene3D" id="1.10.10.10">
    <property type="entry name" value="Winged helix-like DNA-binding domain superfamily/Winged helix DNA-binding domain"/>
    <property type="match status" value="1"/>
</dbReference>